<dbReference type="PANTHER" id="PTHR46115">
    <property type="entry name" value="THIOREDOXIN-LIKE PROTEIN 1"/>
    <property type="match status" value="1"/>
</dbReference>
<dbReference type="PROSITE" id="PS51352">
    <property type="entry name" value="THIOREDOXIN_2"/>
    <property type="match status" value="1"/>
</dbReference>
<dbReference type="Gene3D" id="3.40.30.10">
    <property type="entry name" value="Glutaredoxin"/>
    <property type="match status" value="1"/>
</dbReference>
<dbReference type="SUPFAM" id="SSF52833">
    <property type="entry name" value="Thioredoxin-like"/>
    <property type="match status" value="1"/>
</dbReference>
<dbReference type="InterPro" id="IPR036249">
    <property type="entry name" value="Thioredoxin-like_sf"/>
</dbReference>
<organism evidence="3 4">
    <name type="scientific">Cyclotella cryptica</name>
    <dbReference type="NCBI Taxonomy" id="29204"/>
    <lineage>
        <taxon>Eukaryota</taxon>
        <taxon>Sar</taxon>
        <taxon>Stramenopiles</taxon>
        <taxon>Ochrophyta</taxon>
        <taxon>Bacillariophyta</taxon>
        <taxon>Coscinodiscophyceae</taxon>
        <taxon>Thalassiosirophycidae</taxon>
        <taxon>Stephanodiscales</taxon>
        <taxon>Stephanodiscaceae</taxon>
        <taxon>Cyclotella</taxon>
    </lineage>
</organism>
<name>A0ABD3QGK6_9STRA</name>
<keyword evidence="1" id="KW-1015">Disulfide bond</keyword>
<dbReference type="CDD" id="cd02947">
    <property type="entry name" value="TRX_family"/>
    <property type="match status" value="1"/>
</dbReference>
<dbReference type="AlphaFoldDB" id="A0ABD3QGK6"/>
<evidence type="ECO:0000313" key="4">
    <source>
        <dbReference type="Proteomes" id="UP001516023"/>
    </source>
</evidence>
<dbReference type="PROSITE" id="PS00194">
    <property type="entry name" value="THIOREDOXIN_1"/>
    <property type="match status" value="1"/>
</dbReference>
<evidence type="ECO:0000256" key="1">
    <source>
        <dbReference type="ARBA" id="ARBA00023157"/>
    </source>
</evidence>
<dbReference type="EMBL" id="JABMIG020000042">
    <property type="protein sequence ID" value="KAL3799003.1"/>
    <property type="molecule type" value="Genomic_DNA"/>
</dbReference>
<evidence type="ECO:0000259" key="2">
    <source>
        <dbReference type="PROSITE" id="PS51352"/>
    </source>
</evidence>
<dbReference type="Proteomes" id="UP001516023">
    <property type="component" value="Unassembled WGS sequence"/>
</dbReference>
<dbReference type="InterPro" id="IPR017937">
    <property type="entry name" value="Thioredoxin_CS"/>
</dbReference>
<comment type="caution">
    <text evidence="3">The sequence shown here is derived from an EMBL/GenBank/DDBJ whole genome shotgun (WGS) entry which is preliminary data.</text>
</comment>
<protein>
    <recommendedName>
        <fullName evidence="2">Thioredoxin domain-containing protein</fullName>
    </recommendedName>
</protein>
<proteinExistence type="predicted"/>
<feature type="domain" description="Thioredoxin" evidence="2">
    <location>
        <begin position="57"/>
        <end position="185"/>
    </location>
</feature>
<keyword evidence="4" id="KW-1185">Reference proteome</keyword>
<dbReference type="InterPro" id="IPR013766">
    <property type="entry name" value="Thioredoxin_domain"/>
</dbReference>
<dbReference type="Pfam" id="PF00085">
    <property type="entry name" value="Thioredoxin"/>
    <property type="match status" value="1"/>
</dbReference>
<evidence type="ECO:0000313" key="3">
    <source>
        <dbReference type="EMBL" id="KAL3799003.1"/>
    </source>
</evidence>
<gene>
    <name evidence="3" type="ORF">HJC23_005142</name>
</gene>
<reference evidence="3 4" key="1">
    <citation type="journal article" date="2020" name="G3 (Bethesda)">
        <title>Improved Reference Genome for Cyclotella cryptica CCMP332, a Model for Cell Wall Morphogenesis, Salinity Adaptation, and Lipid Production in Diatoms (Bacillariophyta).</title>
        <authorList>
            <person name="Roberts W.R."/>
            <person name="Downey K.M."/>
            <person name="Ruck E.C."/>
            <person name="Traller J.C."/>
            <person name="Alverson A.J."/>
        </authorList>
    </citation>
    <scope>NUCLEOTIDE SEQUENCE [LARGE SCALE GENOMIC DNA]</scope>
    <source>
        <strain evidence="3 4">CCMP332</strain>
    </source>
</reference>
<accession>A0ABD3QGK6</accession>
<sequence length="185" mass="20774">MSRFLPVPYYVSLESSNNIMVQYNLILYNQALSTRNIRWTNRLLLGVHHHQAISNQALTSTKVPRQLLSIRGGDIQVITSLSEVESIIEKTSEGDKIVVLDFTANNCPPCEMIAPIYREMSELEEFNNVLFLKVNVSDHPDIAKRYDVDGWPTFLLFKNGEKVDGIVGGQAAKAGLYSLVAKYAL</sequence>